<comment type="pathway">
    <text evidence="9">Carotenoid biosynthesis; staphyloxanthin biosynthesis; staphyloxanthin from farnesyl diphosphate: step 5/5.</text>
</comment>
<evidence type="ECO:0000256" key="3">
    <source>
        <dbReference type="ARBA" id="ARBA00022679"/>
    </source>
</evidence>
<evidence type="ECO:0000256" key="9">
    <source>
        <dbReference type="ARBA" id="ARBA00023588"/>
    </source>
</evidence>
<proteinExistence type="inferred from homology"/>
<dbReference type="RefSeq" id="WP_103313850.1">
    <property type="nucleotide sequence ID" value="NZ_PPPD01000002.1"/>
</dbReference>
<evidence type="ECO:0000256" key="4">
    <source>
        <dbReference type="ARBA" id="ARBA00022692"/>
    </source>
</evidence>
<keyword evidence="8" id="KW-0012">Acyltransferase</keyword>
<comment type="caution">
    <text evidence="13">The sequence shown here is derived from an EMBL/GenBank/DDBJ whole genome shotgun (WGS) entry which is preliminary data.</text>
</comment>
<dbReference type="Pfam" id="PF18927">
    <property type="entry name" value="CrtO"/>
    <property type="match status" value="1"/>
</dbReference>
<dbReference type="Proteomes" id="UP000236379">
    <property type="component" value="Unassembled WGS sequence"/>
</dbReference>
<sequence length="179" mass="19848">MKRPSPQVSRRLAAGLAGALGVAGLTGRLTAFRGPLFAVALHAPLMRWAVDALPALEPELRGRWFRVRPWEAPLYQRLGVYPYRRLLRAVGWERFRQGALGFDGTRASLLRYERATREAETNHLLLGALGLGVAAGAVARRAWGTAGWHLAVTALLHAYPVMLQRTLRARLGRLRRPTS</sequence>
<evidence type="ECO:0000313" key="13">
    <source>
        <dbReference type="EMBL" id="PNY79866.1"/>
    </source>
</evidence>
<keyword evidence="5" id="KW-0732">Signal</keyword>
<accession>A0A2K3UTK5</accession>
<keyword evidence="6" id="KW-1133">Transmembrane helix</keyword>
<keyword evidence="2" id="KW-1003">Cell membrane</keyword>
<name>A0A2K3UTK5_9DEIO</name>
<comment type="function">
    <text evidence="12">Catalyzes the acylation of glycosyl-4,4'-diaponeurosporenoate, i.e. the esterification of glucose at the C6'' position with the carboxyl group of the C(15) fatty acid 12-methyltetradecanoic acid, to yield staphyloxanthin. This is the last step in the biosynthesis of this orange pigment, present in most staphylococci strains.</text>
</comment>
<keyword evidence="4" id="KW-0812">Transmembrane</keyword>
<dbReference type="InterPro" id="IPR044021">
    <property type="entry name" value="CrtO"/>
</dbReference>
<organism evidence="13 14">
    <name type="scientific">Deinococcus koreensis</name>
    <dbReference type="NCBI Taxonomy" id="2054903"/>
    <lineage>
        <taxon>Bacteria</taxon>
        <taxon>Thermotogati</taxon>
        <taxon>Deinococcota</taxon>
        <taxon>Deinococci</taxon>
        <taxon>Deinococcales</taxon>
        <taxon>Deinococcaceae</taxon>
        <taxon>Deinococcus</taxon>
    </lineage>
</organism>
<comment type="subcellular location">
    <subcellularLocation>
        <location evidence="1">Cell membrane</location>
        <topology evidence="1">Single-pass membrane protein</topology>
    </subcellularLocation>
</comment>
<dbReference type="EMBL" id="PPPD01000002">
    <property type="protein sequence ID" value="PNY79866.1"/>
    <property type="molecule type" value="Genomic_DNA"/>
</dbReference>
<keyword evidence="7" id="KW-0472">Membrane</keyword>
<evidence type="ECO:0000256" key="2">
    <source>
        <dbReference type="ARBA" id="ARBA00022475"/>
    </source>
</evidence>
<evidence type="ECO:0000256" key="12">
    <source>
        <dbReference type="ARBA" id="ARBA00025324"/>
    </source>
</evidence>
<evidence type="ECO:0000256" key="6">
    <source>
        <dbReference type="ARBA" id="ARBA00022989"/>
    </source>
</evidence>
<evidence type="ECO:0000313" key="14">
    <source>
        <dbReference type="Proteomes" id="UP000236379"/>
    </source>
</evidence>
<evidence type="ECO:0000256" key="11">
    <source>
        <dbReference type="ARBA" id="ARBA00023667"/>
    </source>
</evidence>
<evidence type="ECO:0000256" key="7">
    <source>
        <dbReference type="ARBA" id="ARBA00023136"/>
    </source>
</evidence>
<protein>
    <recommendedName>
        <fullName evidence="11">Glycosyl-4,4'-diaponeurosporenoate acyltransferase</fullName>
    </recommendedName>
</protein>
<keyword evidence="14" id="KW-1185">Reference proteome</keyword>
<dbReference type="UniPathway" id="UPA00029">
    <property type="reaction ID" value="UER00560"/>
</dbReference>
<evidence type="ECO:0000256" key="1">
    <source>
        <dbReference type="ARBA" id="ARBA00004162"/>
    </source>
</evidence>
<evidence type="ECO:0000256" key="5">
    <source>
        <dbReference type="ARBA" id="ARBA00022729"/>
    </source>
</evidence>
<dbReference type="AlphaFoldDB" id="A0A2K3UTK5"/>
<comment type="similarity">
    <text evidence="10">Belongs to the acyltransferase CrtO family.</text>
</comment>
<evidence type="ECO:0000256" key="10">
    <source>
        <dbReference type="ARBA" id="ARBA00023603"/>
    </source>
</evidence>
<keyword evidence="3" id="KW-0808">Transferase</keyword>
<dbReference type="GO" id="GO:0016746">
    <property type="term" value="F:acyltransferase activity"/>
    <property type="evidence" value="ECO:0007669"/>
    <property type="project" value="UniProtKB-KW"/>
</dbReference>
<evidence type="ECO:0000256" key="8">
    <source>
        <dbReference type="ARBA" id="ARBA00023315"/>
    </source>
</evidence>
<dbReference type="OrthoDB" id="70319at2"/>
<reference evidence="13 14" key="1">
    <citation type="submission" date="2018-01" db="EMBL/GenBank/DDBJ databases">
        <title>Deinococcus koreensis sp. nov., a radiation-resistant bacterium isolated from river water.</title>
        <authorList>
            <person name="Choi A."/>
        </authorList>
    </citation>
    <scope>NUCLEOTIDE SEQUENCE [LARGE SCALE GENOMIC DNA]</scope>
    <source>
        <strain evidence="13 14">SJW1-2</strain>
    </source>
</reference>
<dbReference type="GO" id="GO:0005886">
    <property type="term" value="C:plasma membrane"/>
    <property type="evidence" value="ECO:0007669"/>
    <property type="project" value="UniProtKB-SubCell"/>
</dbReference>
<gene>
    <name evidence="13" type="ORF">CVO96_18175</name>
</gene>